<organism evidence="1 2">
    <name type="scientific">Apiospora aurea</name>
    <dbReference type="NCBI Taxonomy" id="335848"/>
    <lineage>
        <taxon>Eukaryota</taxon>
        <taxon>Fungi</taxon>
        <taxon>Dikarya</taxon>
        <taxon>Ascomycota</taxon>
        <taxon>Pezizomycotina</taxon>
        <taxon>Sordariomycetes</taxon>
        <taxon>Xylariomycetidae</taxon>
        <taxon>Amphisphaeriales</taxon>
        <taxon>Apiosporaceae</taxon>
        <taxon>Apiospora</taxon>
    </lineage>
</organism>
<comment type="caution">
    <text evidence="1">The sequence shown here is derived from an EMBL/GenBank/DDBJ whole genome shotgun (WGS) entry which is preliminary data.</text>
</comment>
<dbReference type="Proteomes" id="UP001391051">
    <property type="component" value="Unassembled WGS sequence"/>
</dbReference>
<protein>
    <submittedName>
        <fullName evidence="1">Uncharacterized protein</fullName>
    </submittedName>
</protein>
<dbReference type="RefSeq" id="XP_066705069.1">
    <property type="nucleotide sequence ID" value="XM_066840005.1"/>
</dbReference>
<evidence type="ECO:0000313" key="1">
    <source>
        <dbReference type="EMBL" id="KAK7962958.1"/>
    </source>
</evidence>
<proteinExistence type="predicted"/>
<sequence>MSASFSFGSFGDIITTAQLVWRLSRALSDRRGSAPEFRELVKELYLFYGARSDVSMDELKGWLERRSTTQNNYGYVETSLESEFHGSEDVHRILPMRQNMVSPDIFKRVRFLSRWEGRDDSRGALRVISFNDIQFWGFSQNGWIPETKFQLDAMTFTHLCLSEIPGWETPEKILDKRAAFGAVFAGYKKTTSIPLIMIISEKPMLRKYSLTTLRGLEVVKSSRIGVMAFHPLVLGSEEYWRQELRSCQMNSDMLVERLGILQANRGKRDGHTVPNYTIRSNSRS</sequence>
<evidence type="ECO:0000313" key="2">
    <source>
        <dbReference type="Proteomes" id="UP001391051"/>
    </source>
</evidence>
<dbReference type="GeneID" id="92073067"/>
<keyword evidence="2" id="KW-1185">Reference proteome</keyword>
<gene>
    <name evidence="1" type="ORF">PG986_003783</name>
</gene>
<name>A0ABR1QSN5_9PEZI</name>
<reference evidence="1 2" key="1">
    <citation type="submission" date="2023-01" db="EMBL/GenBank/DDBJ databases">
        <title>Analysis of 21 Apiospora genomes using comparative genomics revels a genus with tremendous synthesis potential of carbohydrate active enzymes and secondary metabolites.</title>
        <authorList>
            <person name="Sorensen T."/>
        </authorList>
    </citation>
    <scope>NUCLEOTIDE SEQUENCE [LARGE SCALE GENOMIC DNA]</scope>
    <source>
        <strain evidence="1 2">CBS 24483</strain>
    </source>
</reference>
<dbReference type="EMBL" id="JAQQWE010000002">
    <property type="protein sequence ID" value="KAK7962958.1"/>
    <property type="molecule type" value="Genomic_DNA"/>
</dbReference>
<accession>A0ABR1QSN5</accession>